<proteinExistence type="predicted"/>
<organism evidence="4 5">
    <name type="scientific">Melghiribacillus thermohalophilus</name>
    <dbReference type="NCBI Taxonomy" id="1324956"/>
    <lineage>
        <taxon>Bacteria</taxon>
        <taxon>Bacillati</taxon>
        <taxon>Bacillota</taxon>
        <taxon>Bacilli</taxon>
        <taxon>Bacillales</taxon>
        <taxon>Bacillaceae</taxon>
        <taxon>Melghiribacillus</taxon>
    </lineage>
</organism>
<dbReference type="RefSeq" id="WP_132370933.1">
    <property type="nucleotide sequence ID" value="NZ_SMAN01000003.1"/>
</dbReference>
<dbReference type="GO" id="GO:0016747">
    <property type="term" value="F:acyltransferase activity, transferring groups other than amino-acyl groups"/>
    <property type="evidence" value="ECO:0007669"/>
    <property type="project" value="InterPro"/>
</dbReference>
<dbReference type="Gene3D" id="3.40.630.30">
    <property type="match status" value="1"/>
</dbReference>
<keyword evidence="1" id="KW-0808">Transferase</keyword>
<accession>A0A4R3N8J4</accession>
<sequence length="161" mass="18630">MRFISFQEYQMDQIEHFFMRQWSSAEIVVSTGVYHIRDLDGFICLNDQKKIIGLVSYQFHQTKNTIEIISLDSLEEGKGIGSKLIDLVENRAKEMGCAGIELITTNDNLHAVRFYQKRGFRLVNVHLDAVSHARKYKPSIPVTGENGILIQDEWEFYKSLD</sequence>
<evidence type="ECO:0000256" key="1">
    <source>
        <dbReference type="ARBA" id="ARBA00022679"/>
    </source>
</evidence>
<evidence type="ECO:0000313" key="5">
    <source>
        <dbReference type="Proteomes" id="UP000294650"/>
    </source>
</evidence>
<dbReference type="InterPro" id="IPR000182">
    <property type="entry name" value="GNAT_dom"/>
</dbReference>
<keyword evidence="2" id="KW-0012">Acyltransferase</keyword>
<dbReference type="Proteomes" id="UP000294650">
    <property type="component" value="Unassembled WGS sequence"/>
</dbReference>
<dbReference type="SUPFAM" id="SSF55729">
    <property type="entry name" value="Acyl-CoA N-acyltransferases (Nat)"/>
    <property type="match status" value="1"/>
</dbReference>
<dbReference type="InterPro" id="IPR016181">
    <property type="entry name" value="Acyl_CoA_acyltransferase"/>
</dbReference>
<feature type="domain" description="N-acetyltransferase" evidence="3">
    <location>
        <begin position="1"/>
        <end position="141"/>
    </location>
</feature>
<evidence type="ECO:0000259" key="3">
    <source>
        <dbReference type="PROSITE" id="PS51186"/>
    </source>
</evidence>
<dbReference type="InterPro" id="IPR050832">
    <property type="entry name" value="Bact_Acetyltransf"/>
</dbReference>
<dbReference type="OrthoDB" id="7365228at2"/>
<name>A0A4R3N8J4_9BACI</name>
<keyword evidence="4" id="KW-0687">Ribonucleoprotein</keyword>
<dbReference type="PANTHER" id="PTHR43877">
    <property type="entry name" value="AMINOALKYLPHOSPHONATE N-ACETYLTRANSFERASE-RELATED-RELATED"/>
    <property type="match status" value="1"/>
</dbReference>
<comment type="caution">
    <text evidence="4">The sequence shown here is derived from an EMBL/GenBank/DDBJ whole genome shotgun (WGS) entry which is preliminary data.</text>
</comment>
<protein>
    <submittedName>
        <fullName evidence="4">Ribosomal protein S18 acetylase RimI-like enzyme</fullName>
    </submittedName>
</protein>
<dbReference type="AlphaFoldDB" id="A0A4R3N8J4"/>
<evidence type="ECO:0000313" key="4">
    <source>
        <dbReference type="EMBL" id="TCT25498.1"/>
    </source>
</evidence>
<dbReference type="PROSITE" id="PS51186">
    <property type="entry name" value="GNAT"/>
    <property type="match status" value="1"/>
</dbReference>
<keyword evidence="5" id="KW-1185">Reference proteome</keyword>
<dbReference type="CDD" id="cd04301">
    <property type="entry name" value="NAT_SF"/>
    <property type="match status" value="1"/>
</dbReference>
<dbReference type="Pfam" id="PF00583">
    <property type="entry name" value="Acetyltransf_1"/>
    <property type="match status" value="1"/>
</dbReference>
<dbReference type="EMBL" id="SMAN01000003">
    <property type="protein sequence ID" value="TCT25498.1"/>
    <property type="molecule type" value="Genomic_DNA"/>
</dbReference>
<keyword evidence="4" id="KW-0689">Ribosomal protein</keyword>
<evidence type="ECO:0000256" key="2">
    <source>
        <dbReference type="ARBA" id="ARBA00023315"/>
    </source>
</evidence>
<dbReference type="GO" id="GO:0005840">
    <property type="term" value="C:ribosome"/>
    <property type="evidence" value="ECO:0007669"/>
    <property type="project" value="UniProtKB-KW"/>
</dbReference>
<reference evidence="4 5" key="1">
    <citation type="submission" date="2019-03" db="EMBL/GenBank/DDBJ databases">
        <title>Genomic Encyclopedia of Type Strains, Phase IV (KMG-IV): sequencing the most valuable type-strain genomes for metagenomic binning, comparative biology and taxonomic classification.</title>
        <authorList>
            <person name="Goeker M."/>
        </authorList>
    </citation>
    <scope>NUCLEOTIDE SEQUENCE [LARGE SCALE GENOMIC DNA]</scope>
    <source>
        <strain evidence="4 5">DSM 25894</strain>
    </source>
</reference>
<gene>
    <name evidence="4" type="ORF">EDD68_10351</name>
</gene>